<protein>
    <submittedName>
        <fullName evidence="1">Shikimate dehydrogenase</fullName>
    </submittedName>
</protein>
<dbReference type="InterPro" id="IPR036291">
    <property type="entry name" value="NAD(P)-bd_dom_sf"/>
</dbReference>
<evidence type="ECO:0000313" key="1">
    <source>
        <dbReference type="EMBL" id="GAA0935822.1"/>
    </source>
</evidence>
<accession>A0ABN1Q0V5</accession>
<name>A0ABN1Q0V5_9PSEU</name>
<dbReference type="EMBL" id="BAAAHP010000075">
    <property type="protein sequence ID" value="GAA0935822.1"/>
    <property type="molecule type" value="Genomic_DNA"/>
</dbReference>
<dbReference type="RefSeq" id="WP_343941748.1">
    <property type="nucleotide sequence ID" value="NZ_BAAAHP010000075.1"/>
</dbReference>
<organism evidence="1 2">
    <name type="scientific">Pseudonocardia zijingensis</name>
    <dbReference type="NCBI Taxonomy" id="153376"/>
    <lineage>
        <taxon>Bacteria</taxon>
        <taxon>Bacillati</taxon>
        <taxon>Actinomycetota</taxon>
        <taxon>Actinomycetes</taxon>
        <taxon>Pseudonocardiales</taxon>
        <taxon>Pseudonocardiaceae</taxon>
        <taxon>Pseudonocardia</taxon>
    </lineage>
</organism>
<comment type="caution">
    <text evidence="1">The sequence shown here is derived from an EMBL/GenBank/DDBJ whole genome shotgun (WGS) entry which is preliminary data.</text>
</comment>
<dbReference type="SUPFAM" id="SSF51735">
    <property type="entry name" value="NAD(P)-binding Rossmann-fold domains"/>
    <property type="match status" value="1"/>
</dbReference>
<proteinExistence type="predicted"/>
<sequence length="324" mass="34412">MTADPTALDPAPGELPRPAERPTLYFIGVTTGRSSIRTVFPRWARALGLGDVPLVGVDLPLHAPREAYRRIVEFLATDPLSAGALVTTHKIDLYAACTDLFAEVDPLARLMGEVSCLAKPDGALVASATDPITAGLALESILLERRSVAGPADAFVMGAGGSAIAISWYLTRPERGADRPARIVVTDPDRGRLAALRRVHDELGTDVPVECVPVDGAPENDALLAGLAPGSLVVNATGLGKDAPGSPLTDAARFPAGAVAWDLNYRGELVFLDQARRAGVRVHDGWEYFLHGWTRVIAEVLQVEIPTSGPRFAELGRLAAEVRR</sequence>
<dbReference type="Gene3D" id="3.40.50.720">
    <property type="entry name" value="NAD(P)-binding Rossmann-like Domain"/>
    <property type="match status" value="1"/>
</dbReference>
<reference evidence="1 2" key="1">
    <citation type="journal article" date="2019" name="Int. J. Syst. Evol. Microbiol.">
        <title>The Global Catalogue of Microorganisms (GCM) 10K type strain sequencing project: providing services to taxonomists for standard genome sequencing and annotation.</title>
        <authorList>
            <consortium name="The Broad Institute Genomics Platform"/>
            <consortium name="The Broad Institute Genome Sequencing Center for Infectious Disease"/>
            <person name="Wu L."/>
            <person name="Ma J."/>
        </authorList>
    </citation>
    <scope>NUCLEOTIDE SEQUENCE [LARGE SCALE GENOMIC DNA]</scope>
    <source>
        <strain evidence="1 2">JCM 11117</strain>
    </source>
</reference>
<dbReference type="Proteomes" id="UP001499967">
    <property type="component" value="Unassembled WGS sequence"/>
</dbReference>
<evidence type="ECO:0000313" key="2">
    <source>
        <dbReference type="Proteomes" id="UP001499967"/>
    </source>
</evidence>
<dbReference type="Gene3D" id="3.40.50.10860">
    <property type="entry name" value="Leucine Dehydrogenase, chain A, domain 1"/>
    <property type="match status" value="1"/>
</dbReference>
<gene>
    <name evidence="1" type="ORF">GCM10009559_27630</name>
</gene>
<keyword evidence="2" id="KW-1185">Reference proteome</keyword>